<keyword evidence="1" id="KW-0547">Nucleotide-binding</keyword>
<dbReference type="SMART" id="SM00173">
    <property type="entry name" value="RAS"/>
    <property type="match status" value="1"/>
</dbReference>
<dbReference type="SUPFAM" id="SSF52540">
    <property type="entry name" value="P-loop containing nucleoside triphosphate hydrolases"/>
    <property type="match status" value="1"/>
</dbReference>
<dbReference type="PROSITE" id="PS51421">
    <property type="entry name" value="RAS"/>
    <property type="match status" value="1"/>
</dbReference>
<evidence type="ECO:0008006" key="5">
    <source>
        <dbReference type="Google" id="ProtNLM"/>
    </source>
</evidence>
<proteinExistence type="predicted"/>
<dbReference type="PROSITE" id="PS51419">
    <property type="entry name" value="RAB"/>
    <property type="match status" value="1"/>
</dbReference>
<dbReference type="InterPro" id="IPR001806">
    <property type="entry name" value="Small_GTPase"/>
</dbReference>
<feature type="region of interest" description="Disordered" evidence="2">
    <location>
        <begin position="175"/>
        <end position="207"/>
    </location>
</feature>
<dbReference type="SMART" id="SM00174">
    <property type="entry name" value="RHO"/>
    <property type="match status" value="1"/>
</dbReference>
<dbReference type="OrthoDB" id="63533at2759"/>
<evidence type="ECO:0000256" key="1">
    <source>
        <dbReference type="ARBA" id="ARBA00022741"/>
    </source>
</evidence>
<protein>
    <recommendedName>
        <fullName evidence="5">Ras-related protein Rab-21</fullName>
    </recommendedName>
</protein>
<evidence type="ECO:0000313" key="3">
    <source>
        <dbReference type="EMBL" id="OMJ72577.1"/>
    </source>
</evidence>
<dbReference type="Gene3D" id="3.40.50.300">
    <property type="entry name" value="P-loop containing nucleotide triphosphate hydrolases"/>
    <property type="match status" value="1"/>
</dbReference>
<dbReference type="PROSITE" id="PS51417">
    <property type="entry name" value="ARF"/>
    <property type="match status" value="1"/>
</dbReference>
<dbReference type="PANTHER" id="PTHR47978">
    <property type="match status" value="1"/>
</dbReference>
<dbReference type="Proteomes" id="UP000187209">
    <property type="component" value="Unassembled WGS sequence"/>
</dbReference>
<keyword evidence="4" id="KW-1185">Reference proteome</keyword>
<dbReference type="PROSITE" id="PS51420">
    <property type="entry name" value="RHO"/>
    <property type="match status" value="1"/>
</dbReference>
<dbReference type="PRINTS" id="PR00449">
    <property type="entry name" value="RASTRNSFRMNG"/>
</dbReference>
<dbReference type="EMBL" id="MPUH01000889">
    <property type="protein sequence ID" value="OMJ72577.1"/>
    <property type="molecule type" value="Genomic_DNA"/>
</dbReference>
<dbReference type="GO" id="GO:0003924">
    <property type="term" value="F:GTPase activity"/>
    <property type="evidence" value="ECO:0007669"/>
    <property type="project" value="InterPro"/>
</dbReference>
<comment type="caution">
    <text evidence="3">The sequence shown here is derived from an EMBL/GenBank/DDBJ whole genome shotgun (WGS) entry which is preliminary data.</text>
</comment>
<dbReference type="InterPro" id="IPR027417">
    <property type="entry name" value="P-loop_NTPase"/>
</dbReference>
<dbReference type="FunFam" id="3.40.50.300:FF:000808">
    <property type="entry name" value="Small GTP-binding protein, putative"/>
    <property type="match status" value="1"/>
</dbReference>
<evidence type="ECO:0000256" key="2">
    <source>
        <dbReference type="SAM" id="MobiDB-lite"/>
    </source>
</evidence>
<gene>
    <name evidence="3" type="ORF">SteCoe_28934</name>
</gene>
<evidence type="ECO:0000313" key="4">
    <source>
        <dbReference type="Proteomes" id="UP000187209"/>
    </source>
</evidence>
<organism evidence="3 4">
    <name type="scientific">Stentor coeruleus</name>
    <dbReference type="NCBI Taxonomy" id="5963"/>
    <lineage>
        <taxon>Eukaryota</taxon>
        <taxon>Sar</taxon>
        <taxon>Alveolata</taxon>
        <taxon>Ciliophora</taxon>
        <taxon>Postciliodesmatophora</taxon>
        <taxon>Heterotrichea</taxon>
        <taxon>Heterotrichida</taxon>
        <taxon>Stentoridae</taxon>
        <taxon>Stentor</taxon>
    </lineage>
</organism>
<feature type="compositionally biased region" description="Polar residues" evidence="2">
    <location>
        <begin position="176"/>
        <end position="186"/>
    </location>
</feature>
<dbReference type="Pfam" id="PF00071">
    <property type="entry name" value="Ras"/>
    <property type="match status" value="1"/>
</dbReference>
<dbReference type="NCBIfam" id="TIGR00231">
    <property type="entry name" value="small_GTP"/>
    <property type="match status" value="1"/>
</dbReference>
<dbReference type="InterPro" id="IPR005225">
    <property type="entry name" value="Small_GTP-bd"/>
</dbReference>
<sequence length="207" mass="23065">MDSVKEFKIVTLGEGRVGKTSLTLKFARNEFHDNEISTVQANFIQKDVQLDGGIQVRLNIWDTAGQERFRALAPNYYRQANGAVIAYDITDAGSFNKVKAWVKELQSQADKDISIVIAGNKCDRESERQISAQDAIDYANSINAAHFNSSAKSGKGVNELYTEIARRVYAVHQKNAKANPQLSNSRGGRRVRVTNDEPQKPKNKNCC</sequence>
<dbReference type="SMART" id="SM00176">
    <property type="entry name" value="RAN"/>
    <property type="match status" value="1"/>
</dbReference>
<dbReference type="SMART" id="SM00175">
    <property type="entry name" value="RAB"/>
    <property type="match status" value="1"/>
</dbReference>
<dbReference type="GO" id="GO:0005525">
    <property type="term" value="F:GTP binding"/>
    <property type="evidence" value="ECO:0007669"/>
    <property type="project" value="InterPro"/>
</dbReference>
<dbReference type="AlphaFoldDB" id="A0A1R2B731"/>
<accession>A0A1R2B731</accession>
<name>A0A1R2B731_9CILI</name>
<reference evidence="3 4" key="1">
    <citation type="submission" date="2016-11" db="EMBL/GenBank/DDBJ databases">
        <title>The macronuclear genome of Stentor coeruleus: a giant cell with tiny introns.</title>
        <authorList>
            <person name="Slabodnick M."/>
            <person name="Ruby J.G."/>
            <person name="Reiff S.B."/>
            <person name="Swart E.C."/>
            <person name="Gosai S."/>
            <person name="Prabakaran S."/>
            <person name="Witkowska E."/>
            <person name="Larue G.E."/>
            <person name="Fisher S."/>
            <person name="Freeman R.M."/>
            <person name="Gunawardena J."/>
            <person name="Chu W."/>
            <person name="Stover N.A."/>
            <person name="Gregory B.D."/>
            <person name="Nowacki M."/>
            <person name="Derisi J."/>
            <person name="Roy S.W."/>
            <person name="Marshall W.F."/>
            <person name="Sood P."/>
        </authorList>
    </citation>
    <scope>NUCLEOTIDE SEQUENCE [LARGE SCALE GENOMIC DNA]</scope>
    <source>
        <strain evidence="3">WM001</strain>
    </source>
</reference>